<dbReference type="PANTHER" id="PTHR37535:SF3">
    <property type="entry name" value="FLUG DOMAIN-CONTAINING PROTEIN"/>
    <property type="match status" value="1"/>
</dbReference>
<gene>
    <name evidence="2" type="ORF">ACHE_50915A</name>
</gene>
<dbReference type="KEGG" id="ache:ACHE_50915A"/>
<evidence type="ECO:0000313" key="2">
    <source>
        <dbReference type="EMBL" id="BCR89717.1"/>
    </source>
</evidence>
<protein>
    <submittedName>
        <fullName evidence="2">Uncharacterized protein</fullName>
    </submittedName>
</protein>
<dbReference type="GeneID" id="66984075"/>
<evidence type="ECO:0000256" key="1">
    <source>
        <dbReference type="SAM" id="MobiDB-lite"/>
    </source>
</evidence>
<proteinExistence type="predicted"/>
<organism evidence="2 3">
    <name type="scientific">Aspergillus chevalieri</name>
    <name type="common">Eurotium chevalieri</name>
    <dbReference type="NCBI Taxonomy" id="182096"/>
    <lineage>
        <taxon>Eukaryota</taxon>
        <taxon>Fungi</taxon>
        <taxon>Dikarya</taxon>
        <taxon>Ascomycota</taxon>
        <taxon>Pezizomycotina</taxon>
        <taxon>Eurotiomycetes</taxon>
        <taxon>Eurotiomycetidae</taxon>
        <taxon>Eurotiales</taxon>
        <taxon>Aspergillaceae</taxon>
        <taxon>Aspergillus</taxon>
        <taxon>Aspergillus subgen. Aspergillus</taxon>
    </lineage>
</organism>
<dbReference type="Proteomes" id="UP000637239">
    <property type="component" value="Chromosome 5"/>
</dbReference>
<dbReference type="RefSeq" id="XP_043138239.1">
    <property type="nucleotide sequence ID" value="XM_043280684.1"/>
</dbReference>
<keyword evidence="3" id="KW-1185">Reference proteome</keyword>
<accession>A0A7R7ZQU5</accession>
<sequence>MAIVSSGRKQKVDKSEARRKLRESRNYDPLAHRKEDAQRSRDRASMDTKELYRGIVKLYEEFITSEGVIPAGFPVKDNFPVPILEELKSFIRWYIASTEGSIYDSPTMRTVLAFAQQFVPGSYLLTGNQIPPQDSEELYFWIQYVLTEENVINDIKKEKYNFTKENFIQIMTSFWVLDNPVFLHGRHKIQIPFITKIFLFMGARIGAFLPANKHKQERGLRYKHIQLVLFCTHGNAPWSQLETVPAMGQEQSKPEIYCF</sequence>
<feature type="region of interest" description="Disordered" evidence="1">
    <location>
        <begin position="1"/>
        <end position="45"/>
    </location>
</feature>
<dbReference type="PANTHER" id="PTHR37535">
    <property type="entry name" value="FLUG DOMAIN PROTEIN"/>
    <property type="match status" value="1"/>
</dbReference>
<reference evidence="2" key="2">
    <citation type="submission" date="2021-02" db="EMBL/GenBank/DDBJ databases">
        <title>Aspergillus chevalieri M1 genome sequence.</title>
        <authorList>
            <person name="Kadooka C."/>
            <person name="Mori K."/>
            <person name="Futagami T."/>
        </authorList>
    </citation>
    <scope>NUCLEOTIDE SEQUENCE</scope>
    <source>
        <strain evidence="2">M1</strain>
    </source>
</reference>
<name>A0A7R7ZQU5_ASPCH</name>
<dbReference type="AlphaFoldDB" id="A0A7R7ZQU5"/>
<evidence type="ECO:0000313" key="3">
    <source>
        <dbReference type="Proteomes" id="UP000637239"/>
    </source>
</evidence>
<dbReference type="EMBL" id="AP024420">
    <property type="protein sequence ID" value="BCR89717.1"/>
    <property type="molecule type" value="Genomic_DNA"/>
</dbReference>
<reference evidence="2" key="1">
    <citation type="submission" date="2021-01" db="EMBL/GenBank/DDBJ databases">
        <authorList>
            <consortium name="Aspergillus chevalieri M1 genome sequencing consortium"/>
            <person name="Kazuki M."/>
            <person name="Futagami T."/>
        </authorList>
    </citation>
    <scope>NUCLEOTIDE SEQUENCE</scope>
    <source>
        <strain evidence="2">M1</strain>
    </source>
</reference>
<feature type="compositionally biased region" description="Basic and acidic residues" evidence="1">
    <location>
        <begin position="10"/>
        <end position="45"/>
    </location>
</feature>